<proteinExistence type="predicted"/>
<keyword evidence="2" id="KW-1185">Reference proteome</keyword>
<dbReference type="EMBL" id="JBHSJJ010000007">
    <property type="protein sequence ID" value="MFC4872910.1"/>
    <property type="molecule type" value="Genomic_DNA"/>
</dbReference>
<dbReference type="InterPro" id="IPR025975">
    <property type="entry name" value="Polysacc_lyase"/>
</dbReference>
<organism evidence="1 2">
    <name type="scientific">Negadavirga shengliensis</name>
    <dbReference type="NCBI Taxonomy" id="1389218"/>
    <lineage>
        <taxon>Bacteria</taxon>
        <taxon>Pseudomonadati</taxon>
        <taxon>Bacteroidota</taxon>
        <taxon>Cytophagia</taxon>
        <taxon>Cytophagales</taxon>
        <taxon>Cyclobacteriaceae</taxon>
        <taxon>Negadavirga</taxon>
    </lineage>
</organism>
<dbReference type="RefSeq" id="WP_377065488.1">
    <property type="nucleotide sequence ID" value="NZ_JBHSJJ010000007.1"/>
</dbReference>
<reference evidence="2" key="1">
    <citation type="journal article" date="2019" name="Int. J. Syst. Evol. Microbiol.">
        <title>The Global Catalogue of Microorganisms (GCM) 10K type strain sequencing project: providing services to taxonomists for standard genome sequencing and annotation.</title>
        <authorList>
            <consortium name="The Broad Institute Genomics Platform"/>
            <consortium name="The Broad Institute Genome Sequencing Center for Infectious Disease"/>
            <person name="Wu L."/>
            <person name="Ma J."/>
        </authorList>
    </citation>
    <scope>NUCLEOTIDE SEQUENCE [LARGE SCALE GENOMIC DNA]</scope>
    <source>
        <strain evidence="2">CGMCC 4.7466</strain>
    </source>
</reference>
<evidence type="ECO:0000313" key="1">
    <source>
        <dbReference type="EMBL" id="MFC4872910.1"/>
    </source>
</evidence>
<sequence length="412" mass="46254">MKTIVAIILALVSLAFVWKIFLQKHEEELSVKKKDKGPMVNASHIIYEQTFDAEDALETIASVEVGTPYGLTITAKPKFSKEKAARFELRDDDPMVKGSKRAEVTIVKGEEGHIGKDTYYVFDLFVPTEFIHEGNKDLINQWHQDGEAPVALLIKNGKFLLRTFIDGEVKSYDLATVRKNQWTNFKIHMVHDYSSEGLTEVWIDGRRTLQLRGKNMNDKPLPKWKIGIYKSTWASQKTSVSERVLYFDNIQVWDNGSLRIEKTGKDHSTLPKRGNEIGKGVDVDSNSETFTNSVVDLVFVNAQTEKDIHSVEEGINLNLRAIGTHKVNIRAEVENDSLVGSVKFDLSGENTLTYIDSYPPFALFGDDGNGNYYYGSGLPAGDYSLKVTPYSEAKGRGMKGATYTINFSISDN</sequence>
<dbReference type="GO" id="GO:0016829">
    <property type="term" value="F:lyase activity"/>
    <property type="evidence" value="ECO:0007669"/>
    <property type="project" value="UniProtKB-KW"/>
</dbReference>
<comment type="caution">
    <text evidence="1">The sequence shown here is derived from an EMBL/GenBank/DDBJ whole genome shotgun (WGS) entry which is preliminary data.</text>
</comment>
<dbReference type="Pfam" id="PF14099">
    <property type="entry name" value="Polysacc_lyase"/>
    <property type="match status" value="1"/>
</dbReference>
<dbReference type="Proteomes" id="UP001595818">
    <property type="component" value="Unassembled WGS sequence"/>
</dbReference>
<gene>
    <name evidence="1" type="ORF">ACFPFU_14530</name>
</gene>
<name>A0ABV9T2F2_9BACT</name>
<evidence type="ECO:0000313" key="2">
    <source>
        <dbReference type="Proteomes" id="UP001595818"/>
    </source>
</evidence>
<accession>A0ABV9T2F2</accession>
<keyword evidence="1" id="KW-0456">Lyase</keyword>
<protein>
    <submittedName>
        <fullName evidence="1">Polysaccharide lyase</fullName>
    </submittedName>
</protein>
<dbReference type="Gene3D" id="2.60.120.200">
    <property type="match status" value="1"/>
</dbReference>